<dbReference type="Pfam" id="PF00990">
    <property type="entry name" value="GGDEF"/>
    <property type="match status" value="1"/>
</dbReference>
<dbReference type="GO" id="GO:0005886">
    <property type="term" value="C:plasma membrane"/>
    <property type="evidence" value="ECO:0007669"/>
    <property type="project" value="TreeGrafter"/>
</dbReference>
<dbReference type="EMBL" id="CP032101">
    <property type="protein sequence ID" value="AXX87294.1"/>
    <property type="molecule type" value="Genomic_DNA"/>
</dbReference>
<dbReference type="SUPFAM" id="SSF55073">
    <property type="entry name" value="Nucleotide cyclase"/>
    <property type="match status" value="1"/>
</dbReference>
<dbReference type="InterPro" id="IPR029787">
    <property type="entry name" value="Nucleotide_cyclase"/>
</dbReference>
<evidence type="ECO:0000313" key="4">
    <source>
        <dbReference type="EMBL" id="AXX87294.1"/>
    </source>
</evidence>
<reference evidence="5" key="2">
    <citation type="submission" date="2017-09" db="EMBL/GenBank/DDBJ databases">
        <authorList>
            <person name="Perez-Cataluna A."/>
            <person name="Figueras M.J."/>
            <person name="Salas-Masso N."/>
        </authorList>
    </citation>
    <scope>NUCLEOTIDE SEQUENCE</scope>
    <source>
        <strain evidence="5">CECT 7727</strain>
    </source>
</reference>
<dbReference type="Proteomes" id="UP000264693">
    <property type="component" value="Chromosome"/>
</dbReference>
<dbReference type="KEGG" id="amar:AMRN_1559"/>
<dbReference type="EC" id="2.7.7.65" evidence="1"/>
<comment type="catalytic activity">
    <reaction evidence="2">
        <text>2 GTP = 3',3'-c-di-GMP + 2 diphosphate</text>
        <dbReference type="Rhea" id="RHEA:24898"/>
        <dbReference type="ChEBI" id="CHEBI:33019"/>
        <dbReference type="ChEBI" id="CHEBI:37565"/>
        <dbReference type="ChEBI" id="CHEBI:58805"/>
        <dbReference type="EC" id="2.7.7.65"/>
    </reaction>
</comment>
<keyword evidence="6" id="KW-1185">Reference proteome</keyword>
<dbReference type="SMART" id="SM00267">
    <property type="entry name" value="GGDEF"/>
    <property type="match status" value="1"/>
</dbReference>
<feature type="domain" description="GGDEF" evidence="3">
    <location>
        <begin position="149"/>
        <end position="280"/>
    </location>
</feature>
<gene>
    <name evidence="4" type="ORF">AMRN_1559</name>
    <name evidence="5" type="ORF">CPH92_06335</name>
</gene>
<dbReference type="PANTHER" id="PTHR45138">
    <property type="entry name" value="REGULATORY COMPONENTS OF SENSORY TRANSDUCTION SYSTEM"/>
    <property type="match status" value="1"/>
</dbReference>
<dbReference type="PANTHER" id="PTHR45138:SF9">
    <property type="entry name" value="DIGUANYLATE CYCLASE DGCM-RELATED"/>
    <property type="match status" value="1"/>
</dbReference>
<evidence type="ECO:0000256" key="1">
    <source>
        <dbReference type="ARBA" id="ARBA00012528"/>
    </source>
</evidence>
<reference evidence="4 7" key="3">
    <citation type="submission" date="2018-08" db="EMBL/GenBank/DDBJ databases">
        <title>Complete genome of the Arcobacter marinus type strain JCM 15502.</title>
        <authorList>
            <person name="Miller W.G."/>
            <person name="Yee E."/>
            <person name="Huynh S."/>
            <person name="Parker C.T."/>
        </authorList>
    </citation>
    <scope>NUCLEOTIDE SEQUENCE [LARGE SCALE GENOMIC DNA]</scope>
    <source>
        <strain evidence="4 7">JCM 15502</strain>
    </source>
</reference>
<dbReference type="InterPro" id="IPR043128">
    <property type="entry name" value="Rev_trsase/Diguanyl_cyclase"/>
</dbReference>
<dbReference type="PROSITE" id="PS50887">
    <property type="entry name" value="GGDEF"/>
    <property type="match status" value="1"/>
</dbReference>
<dbReference type="CDD" id="cd01949">
    <property type="entry name" value="GGDEF"/>
    <property type="match status" value="1"/>
</dbReference>
<sequence>MFKISIDKNLFEDILLKKDKILKKDASKYWKKELIEPIIKDDKISYTIKQVDKLILTNGLGEDKPSIAIECKRVDYSAKSNQFIFDLGKIYEQKNIEIEDDYKDTLIEQLLKEKAILEESINKDALTKTYNIKKMQEDLSKFQEQENSYLLNAVLINIDKFKNINDTFGYEYADKVLEYLGTKLLNYATILNGEVYRYDSKEFLILCFCKKEFLLENLKSLQAEIKFQRVFHPNRPIDVTVSMGVSFFDNCIDKNRFIQKAKEGVLLAKNNGRDRIEFIR</sequence>
<dbReference type="Gene3D" id="3.30.70.270">
    <property type="match status" value="1"/>
</dbReference>
<protein>
    <recommendedName>
        <fullName evidence="1">diguanylate cyclase</fullName>
        <ecNumber evidence="1">2.7.7.65</ecNumber>
    </recommendedName>
</protein>
<dbReference type="InterPro" id="IPR000160">
    <property type="entry name" value="GGDEF_dom"/>
</dbReference>
<dbReference type="EMBL" id="NXAO01000025">
    <property type="protein sequence ID" value="PHO15549.1"/>
    <property type="molecule type" value="Genomic_DNA"/>
</dbReference>
<dbReference type="Proteomes" id="UP000224740">
    <property type="component" value="Unassembled WGS sequence"/>
</dbReference>
<dbReference type="AlphaFoldDB" id="A0A347TL16"/>
<dbReference type="InterPro" id="IPR050469">
    <property type="entry name" value="Diguanylate_Cyclase"/>
</dbReference>
<accession>A0A347TL16</accession>
<evidence type="ECO:0000313" key="7">
    <source>
        <dbReference type="Proteomes" id="UP000264693"/>
    </source>
</evidence>
<dbReference type="GO" id="GO:0043709">
    <property type="term" value="P:cell adhesion involved in single-species biofilm formation"/>
    <property type="evidence" value="ECO:0007669"/>
    <property type="project" value="TreeGrafter"/>
</dbReference>
<dbReference type="NCBIfam" id="TIGR00254">
    <property type="entry name" value="GGDEF"/>
    <property type="match status" value="1"/>
</dbReference>
<dbReference type="RefSeq" id="WP_099310899.1">
    <property type="nucleotide sequence ID" value="NZ_CP032101.1"/>
</dbReference>
<evidence type="ECO:0000259" key="3">
    <source>
        <dbReference type="PROSITE" id="PS50887"/>
    </source>
</evidence>
<reference evidence="6" key="1">
    <citation type="submission" date="2017-09" db="EMBL/GenBank/DDBJ databases">
        <title>Arcobacter canalis sp. nov., a new species isolated from a water canal contaminated with urban sewage.</title>
        <authorList>
            <person name="Perez-Cataluna A."/>
            <person name="Salas-Masso N."/>
            <person name="Figueras M.J."/>
        </authorList>
    </citation>
    <scope>NUCLEOTIDE SEQUENCE [LARGE SCALE GENOMIC DNA]</scope>
    <source>
        <strain evidence="6">CECT 7727</strain>
    </source>
</reference>
<dbReference type="GO" id="GO:1902201">
    <property type="term" value="P:negative regulation of bacterial-type flagellum-dependent cell motility"/>
    <property type="evidence" value="ECO:0007669"/>
    <property type="project" value="TreeGrafter"/>
</dbReference>
<evidence type="ECO:0000256" key="2">
    <source>
        <dbReference type="ARBA" id="ARBA00034247"/>
    </source>
</evidence>
<evidence type="ECO:0000313" key="6">
    <source>
        <dbReference type="Proteomes" id="UP000224740"/>
    </source>
</evidence>
<evidence type="ECO:0000313" key="5">
    <source>
        <dbReference type="EMBL" id="PHO15549.1"/>
    </source>
</evidence>
<dbReference type="GO" id="GO:0052621">
    <property type="term" value="F:diguanylate cyclase activity"/>
    <property type="evidence" value="ECO:0007669"/>
    <property type="project" value="UniProtKB-EC"/>
</dbReference>
<proteinExistence type="predicted"/>
<organism evidence="4 7">
    <name type="scientific">Malaciobacter marinus</name>
    <dbReference type="NCBI Taxonomy" id="505249"/>
    <lineage>
        <taxon>Bacteria</taxon>
        <taxon>Pseudomonadati</taxon>
        <taxon>Campylobacterota</taxon>
        <taxon>Epsilonproteobacteria</taxon>
        <taxon>Campylobacterales</taxon>
        <taxon>Arcobacteraceae</taxon>
        <taxon>Malaciobacter</taxon>
    </lineage>
</organism>
<name>A0A347TL16_9BACT</name>